<reference evidence="3" key="1">
    <citation type="submission" date="2022-10" db="EMBL/GenBank/DDBJ databases">
        <title>Adaptive evolution leads to modifications in subtelomeric GC content in a zoonotic Cryptosporidium species.</title>
        <authorList>
            <person name="Li J."/>
            <person name="Feng Y."/>
            <person name="Xiao L."/>
        </authorList>
    </citation>
    <scope>NUCLEOTIDE SEQUENCE</scope>
    <source>
        <strain evidence="3">25894</strain>
    </source>
</reference>
<keyword evidence="4" id="KW-1185">Reference proteome</keyword>
<dbReference type="InterPro" id="IPR001606">
    <property type="entry name" value="ARID_dom"/>
</dbReference>
<dbReference type="EMBL" id="JAPCXB010000001">
    <property type="protein sequence ID" value="KAJ1615529.1"/>
    <property type="molecule type" value="Genomic_DNA"/>
</dbReference>
<feature type="region of interest" description="Disordered" evidence="1">
    <location>
        <begin position="133"/>
        <end position="163"/>
    </location>
</feature>
<proteinExistence type="predicted"/>
<evidence type="ECO:0000256" key="1">
    <source>
        <dbReference type="SAM" id="MobiDB-lite"/>
    </source>
</evidence>
<protein>
    <submittedName>
        <fullName evidence="3">BRIGHT domain like HTH domain-containing protein</fullName>
    </submittedName>
</protein>
<sequence>MDRTTFMDGLRAFHESQGRAFRPQKVSGHTLDPYRMFLMIVARGGYSRVNKNSRWFVFGKPMGIDIPEGKQQEVGFGIKNYYLNWLREYEKAFDDSTKLAMAADFAANNPDLVPNPALAYSYYSQASTSNANDEVPLTRSAAASLSRTRSGRSGEEMESSGTRNIQRMTSSNKTFGPEDTIFVVPCESNCLHSKPVAPPNLSIYDLNEPYAPKHPITDDLWYLMAYLRSPESKTEDKIQIINNLMAIAANNRLYLSSFPTILNEFSEIMTICTFSIDSLLQKNEGLQSETLDLYKLKMIIERRICLMDISLIQKHLLVSSSSLVSLILSNKDNIEYLYDLTTCSNKNVLRVSSYLNERPEMDQEMSGQSGNSSKANENSSFSGTESLAPSNTLKSCYLRDPKNINSLEKISKFYSKHSIQQKELTVIHLRALLTALMTVFRTCSGIIFSYEKKLHQNILPLVLGSSKCCQTQNPSTEKVILQVGSNSSNFTLNSSSMKPTEGMKAVVGHESGNTPNYNKENETDLVKRFSLKAELNRKTSTAQPEDPDIADQVLEYLNYETKGIWVALSSVINSLNQLIPAVFEEGLDEVLILVNTFIVNIFNSCKTCCQFSIPSLTNCMKEVRENPYMFPCLMYNKEGIQFLSDTLELGCNIILNITSGPSQGKVKCNQKLLNSFFQTILKLSSVCIGFFSFIKNEENLKSNVFLSNIKSIKNLYEELVLPISLANLATISEHVPFGRIFQSFSNINYHYLYHHTQFTQSLIENQTNNQAITQEVLDMSDSNDSFVKDQILILWGREIIGPIFEMLRAELDTYTQNKEEKIPVTCLMLSQCIIYISSELMSWKNSQDPNLQKLHCKSSREIAAGILSPFIDILIELAWVPSTFRNLFWSIISELSDSGVSNPSVTLGLTKFTVQSQSEHPELQKNIY</sequence>
<dbReference type="Gene3D" id="1.10.150.60">
    <property type="entry name" value="ARID DNA-binding domain"/>
    <property type="match status" value="1"/>
</dbReference>
<dbReference type="Proteomes" id="UP001071777">
    <property type="component" value="Unassembled WGS sequence"/>
</dbReference>
<dbReference type="SMART" id="SM00501">
    <property type="entry name" value="BRIGHT"/>
    <property type="match status" value="1"/>
</dbReference>
<name>A0ABQ8PC88_9CRYT</name>
<comment type="caution">
    <text evidence="3">The sequence shown here is derived from an EMBL/GenBank/DDBJ whole genome shotgun (WGS) entry which is preliminary data.</text>
</comment>
<evidence type="ECO:0000259" key="2">
    <source>
        <dbReference type="PROSITE" id="PS51011"/>
    </source>
</evidence>
<feature type="region of interest" description="Disordered" evidence="1">
    <location>
        <begin position="360"/>
        <end position="387"/>
    </location>
</feature>
<dbReference type="InterPro" id="IPR036431">
    <property type="entry name" value="ARID_dom_sf"/>
</dbReference>
<dbReference type="SUPFAM" id="SSF46774">
    <property type="entry name" value="ARID-like"/>
    <property type="match status" value="1"/>
</dbReference>
<organism evidence="3 4">
    <name type="scientific">Cryptosporidium canis</name>
    <dbReference type="NCBI Taxonomy" id="195482"/>
    <lineage>
        <taxon>Eukaryota</taxon>
        <taxon>Sar</taxon>
        <taxon>Alveolata</taxon>
        <taxon>Apicomplexa</taxon>
        <taxon>Conoidasida</taxon>
        <taxon>Coccidia</taxon>
        <taxon>Eucoccidiorida</taxon>
        <taxon>Eimeriorina</taxon>
        <taxon>Cryptosporidiidae</taxon>
        <taxon>Cryptosporidium</taxon>
    </lineage>
</organism>
<accession>A0ABQ8PC88</accession>
<evidence type="ECO:0000313" key="3">
    <source>
        <dbReference type="EMBL" id="KAJ1615529.1"/>
    </source>
</evidence>
<feature type="domain" description="ARID" evidence="2">
    <location>
        <begin position="1"/>
        <end position="94"/>
    </location>
</feature>
<feature type="compositionally biased region" description="Low complexity" evidence="1">
    <location>
        <begin position="138"/>
        <end position="148"/>
    </location>
</feature>
<dbReference type="PROSITE" id="PS51011">
    <property type="entry name" value="ARID"/>
    <property type="match status" value="1"/>
</dbReference>
<dbReference type="SMART" id="SM01014">
    <property type="entry name" value="ARID"/>
    <property type="match status" value="1"/>
</dbReference>
<dbReference type="Pfam" id="PF01388">
    <property type="entry name" value="ARID"/>
    <property type="match status" value="1"/>
</dbReference>
<gene>
    <name evidence="3" type="ORF">OJ252_43</name>
</gene>
<feature type="compositionally biased region" description="Polar residues" evidence="1">
    <location>
        <begin position="365"/>
        <end position="387"/>
    </location>
</feature>
<evidence type="ECO:0000313" key="4">
    <source>
        <dbReference type="Proteomes" id="UP001071777"/>
    </source>
</evidence>
<dbReference type="CDD" id="cd16100">
    <property type="entry name" value="ARID"/>
    <property type="match status" value="1"/>
</dbReference>